<dbReference type="AlphaFoldDB" id="A0A1H1QM01"/>
<reference evidence="8" key="1">
    <citation type="submission" date="2016-10" db="EMBL/GenBank/DDBJ databases">
        <authorList>
            <person name="Varghese N."/>
            <person name="Submissions S."/>
        </authorList>
    </citation>
    <scope>NUCLEOTIDE SEQUENCE [LARGE SCALE GENOMIC DNA]</scope>
    <source>
        <strain evidence="8">DSM 23676</strain>
    </source>
</reference>
<dbReference type="PANTHER" id="PTHR43104:SF2">
    <property type="entry name" value="L-2-HYDROXYGLUTARATE DEHYDROGENASE, MITOCHONDRIAL"/>
    <property type="match status" value="1"/>
</dbReference>
<evidence type="ECO:0000313" key="8">
    <source>
        <dbReference type="Proteomes" id="UP000199597"/>
    </source>
</evidence>
<feature type="domain" description="FAD dependent oxidoreductase" evidence="6">
    <location>
        <begin position="13"/>
        <end position="407"/>
    </location>
</feature>
<dbReference type="NCBIfam" id="NF008726">
    <property type="entry name" value="PRK11728.1"/>
    <property type="match status" value="1"/>
</dbReference>
<dbReference type="Gene3D" id="3.50.50.60">
    <property type="entry name" value="FAD/NAD(P)-binding domain"/>
    <property type="match status" value="1"/>
</dbReference>
<evidence type="ECO:0000313" key="7">
    <source>
        <dbReference type="EMBL" id="SDS24474.1"/>
    </source>
</evidence>
<dbReference type="PANTHER" id="PTHR43104">
    <property type="entry name" value="L-2-HYDROXYGLUTARATE DEHYDROGENASE, MITOCHONDRIAL"/>
    <property type="match status" value="1"/>
</dbReference>
<organism evidence="7 8">
    <name type="scientific">Brevibacterium siliguriense</name>
    <dbReference type="NCBI Taxonomy" id="1136497"/>
    <lineage>
        <taxon>Bacteria</taxon>
        <taxon>Bacillati</taxon>
        <taxon>Actinomycetota</taxon>
        <taxon>Actinomycetes</taxon>
        <taxon>Micrococcales</taxon>
        <taxon>Brevibacteriaceae</taxon>
        <taxon>Brevibacterium</taxon>
    </lineage>
</organism>
<evidence type="ECO:0000256" key="3">
    <source>
        <dbReference type="ARBA" id="ARBA00022827"/>
    </source>
</evidence>
<dbReference type="GO" id="GO:0047545">
    <property type="term" value="F:(S)-2-hydroxyglutarate dehydrogenase activity"/>
    <property type="evidence" value="ECO:0007669"/>
    <property type="project" value="TreeGrafter"/>
</dbReference>
<dbReference type="STRING" id="1136497.SAMN04489752_1288"/>
<comment type="cofactor">
    <cofactor evidence="1">
        <name>FAD</name>
        <dbReference type="ChEBI" id="CHEBI:57692"/>
    </cofactor>
</comment>
<accession>A0A1H1QM01</accession>
<keyword evidence="8" id="KW-1185">Reference proteome</keyword>
<dbReference type="OrthoDB" id="9801699at2"/>
<evidence type="ECO:0000256" key="2">
    <source>
        <dbReference type="ARBA" id="ARBA00022630"/>
    </source>
</evidence>
<gene>
    <name evidence="7" type="ORF">SAMN04489752_1288</name>
</gene>
<keyword evidence="3" id="KW-0274">FAD</keyword>
<protein>
    <submittedName>
        <fullName evidence="7">L-2-hydroxyglutarate oxidase LhgO</fullName>
    </submittedName>
</protein>
<dbReference type="Gene3D" id="3.30.9.10">
    <property type="entry name" value="D-Amino Acid Oxidase, subunit A, domain 2"/>
    <property type="match status" value="1"/>
</dbReference>
<dbReference type="EMBL" id="LT629766">
    <property type="protein sequence ID" value="SDS24474.1"/>
    <property type="molecule type" value="Genomic_DNA"/>
</dbReference>
<proteinExistence type="inferred from homology"/>
<dbReference type="InterPro" id="IPR006076">
    <property type="entry name" value="FAD-dep_OxRdtase"/>
</dbReference>
<keyword evidence="2" id="KW-0285">Flavoprotein</keyword>
<dbReference type="SUPFAM" id="SSF51905">
    <property type="entry name" value="FAD/NAD(P)-binding domain"/>
    <property type="match status" value="1"/>
</dbReference>
<name>A0A1H1QM01_9MICO</name>
<dbReference type="Pfam" id="PF01266">
    <property type="entry name" value="DAO"/>
    <property type="match status" value="1"/>
</dbReference>
<evidence type="ECO:0000256" key="1">
    <source>
        <dbReference type="ARBA" id="ARBA00001974"/>
    </source>
</evidence>
<evidence type="ECO:0000256" key="4">
    <source>
        <dbReference type="ARBA" id="ARBA00023002"/>
    </source>
</evidence>
<dbReference type="InterPro" id="IPR036188">
    <property type="entry name" value="FAD/NAD-bd_sf"/>
</dbReference>
<dbReference type="Proteomes" id="UP000199597">
    <property type="component" value="Chromosome I"/>
</dbReference>
<keyword evidence="4" id="KW-0560">Oxidoreductase</keyword>
<evidence type="ECO:0000259" key="6">
    <source>
        <dbReference type="Pfam" id="PF01266"/>
    </source>
</evidence>
<sequence length="429" mass="46198">MSQHNQRTGRSFAVIGAGINGAAVAREITRRHPDAAVTIFEKADRVAAHQSGHNSGVVHAGLYYEPGSLKARLCRRGVTLLRDYAEANDLPFDECGKIVVALQQDEEERLRAIFERAVANGVPDVELIGPEQIREIEPNSVGRLALYSPHTAITDYAAIARSFVEDVRNSGGTVRLNSEVVDIKVRPHGCTITSTDNSDRRGGTSEREESFDFVIACAGLQSDRVAKLAGGASHPTIVPFFGQYSQLAPEHRTILNGLVYPVPDPAYPFLGVHLTKRVDGEMLVGPNAFLSFGRENYAGWKFGVKDSLRVAATPAFWKFAAGNVKAAVHEFAAVLSRKKFLSGAAEYVPSLRGAVSKPITRGIRAQAMDADGGLIDDFVIEQQGRATLIRNAPSPGATSSMAIAEHILDVVTDAHGLDSSSQTTAQKDD</sequence>
<dbReference type="RefSeq" id="WP_092011436.1">
    <property type="nucleotide sequence ID" value="NZ_LT629766.1"/>
</dbReference>
<comment type="similarity">
    <text evidence="5">Belongs to the L2HGDH family.</text>
</comment>
<evidence type="ECO:0000256" key="5">
    <source>
        <dbReference type="ARBA" id="ARBA00037941"/>
    </source>
</evidence>